<feature type="domain" description="Cupin type-2" evidence="2">
    <location>
        <begin position="40"/>
        <end position="103"/>
    </location>
</feature>
<dbReference type="Gene3D" id="2.60.120.10">
    <property type="entry name" value="Jelly Rolls"/>
    <property type="match status" value="1"/>
</dbReference>
<keyword evidence="1" id="KW-0472">Membrane</keyword>
<dbReference type="PANTHER" id="PTHR36440:SF1">
    <property type="entry name" value="PUTATIVE (AFU_ORTHOLOGUE AFUA_8G07350)-RELATED"/>
    <property type="match status" value="1"/>
</dbReference>
<dbReference type="InterPro" id="IPR014710">
    <property type="entry name" value="RmlC-like_jellyroll"/>
</dbReference>
<proteinExistence type="predicted"/>
<organism evidence="3 4">
    <name type="scientific">Mucilaginibacter straminoryzae</name>
    <dbReference type="NCBI Taxonomy" id="2932774"/>
    <lineage>
        <taxon>Bacteria</taxon>
        <taxon>Pseudomonadati</taxon>
        <taxon>Bacteroidota</taxon>
        <taxon>Sphingobacteriia</taxon>
        <taxon>Sphingobacteriales</taxon>
        <taxon>Sphingobacteriaceae</taxon>
        <taxon>Mucilaginibacter</taxon>
    </lineage>
</organism>
<gene>
    <name evidence="3" type="ORF">MUY27_06225</name>
</gene>
<evidence type="ECO:0000256" key="1">
    <source>
        <dbReference type="SAM" id="Phobius"/>
    </source>
</evidence>
<keyword evidence="1" id="KW-0812">Transmembrane</keyword>
<keyword evidence="1" id="KW-1133">Transmembrane helix</keyword>
<sequence>MAVRNKIITNPKTGQQIRFIKTAKSTSGELLEMETVYAAKSAEPLPHYHPHQTEDFTVISGELTVRINGRIRKLKEGERMHIPMNQEHALWNSSENKTIVSWIVQPALNTEHLLETITGLAADGKTKASGIPNIWQFALTARHFSEVLRFSKAPAFIQTLVFSLLSPIAYLLGYRPVYKKYLD</sequence>
<reference evidence="3" key="1">
    <citation type="submission" date="2022-04" db="EMBL/GenBank/DDBJ databases">
        <title>Mucilaginibacter sp. RS28 isolated from freshwater.</title>
        <authorList>
            <person name="Ko S.-R."/>
        </authorList>
    </citation>
    <scope>NUCLEOTIDE SEQUENCE</scope>
    <source>
        <strain evidence="3">RS28</strain>
    </source>
</reference>
<name>A0A9X2BAZ0_9SPHI</name>
<dbReference type="Proteomes" id="UP001139450">
    <property type="component" value="Unassembled WGS sequence"/>
</dbReference>
<keyword evidence="4" id="KW-1185">Reference proteome</keyword>
<dbReference type="InterPro" id="IPR011051">
    <property type="entry name" value="RmlC_Cupin_sf"/>
</dbReference>
<dbReference type="SUPFAM" id="SSF51182">
    <property type="entry name" value="RmlC-like cupins"/>
    <property type="match status" value="1"/>
</dbReference>
<dbReference type="InterPro" id="IPR053146">
    <property type="entry name" value="QDO-like"/>
</dbReference>
<dbReference type="EMBL" id="JALJEJ010000002">
    <property type="protein sequence ID" value="MCJ8209297.1"/>
    <property type="molecule type" value="Genomic_DNA"/>
</dbReference>
<evidence type="ECO:0000259" key="2">
    <source>
        <dbReference type="Pfam" id="PF07883"/>
    </source>
</evidence>
<evidence type="ECO:0000313" key="3">
    <source>
        <dbReference type="EMBL" id="MCJ8209297.1"/>
    </source>
</evidence>
<dbReference type="Pfam" id="PF07883">
    <property type="entry name" value="Cupin_2"/>
    <property type="match status" value="1"/>
</dbReference>
<evidence type="ECO:0000313" key="4">
    <source>
        <dbReference type="Proteomes" id="UP001139450"/>
    </source>
</evidence>
<comment type="caution">
    <text evidence="3">The sequence shown here is derived from an EMBL/GenBank/DDBJ whole genome shotgun (WGS) entry which is preliminary data.</text>
</comment>
<dbReference type="InterPro" id="IPR013096">
    <property type="entry name" value="Cupin_2"/>
</dbReference>
<accession>A0A9X2BAZ0</accession>
<dbReference type="PANTHER" id="PTHR36440">
    <property type="entry name" value="PUTATIVE (AFU_ORTHOLOGUE AFUA_8G07350)-RELATED"/>
    <property type="match status" value="1"/>
</dbReference>
<protein>
    <submittedName>
        <fullName evidence="3">Cupin domain-containing protein</fullName>
    </submittedName>
</protein>
<feature type="transmembrane region" description="Helical" evidence="1">
    <location>
        <begin position="155"/>
        <end position="174"/>
    </location>
</feature>
<dbReference type="AlphaFoldDB" id="A0A9X2BAZ0"/>
<dbReference type="RefSeq" id="WP_245129127.1">
    <property type="nucleotide sequence ID" value="NZ_JALJEJ010000002.1"/>
</dbReference>